<reference evidence="2" key="1">
    <citation type="submission" date="2015-10" db="EMBL/GenBank/DDBJ databases">
        <authorList>
            <person name="Gilbert D.G."/>
        </authorList>
    </citation>
    <scope>NUCLEOTIDE SEQUENCE</scope>
    <source>
        <strain evidence="2">Phyl III-seqv23</strain>
    </source>
</reference>
<dbReference type="EMBL" id="CP039339">
    <property type="protein sequence ID" value="QCX50564.1"/>
    <property type="molecule type" value="Genomic_DNA"/>
</dbReference>
<feature type="chain" id="PRO_5041042672" evidence="1">
    <location>
        <begin position="20"/>
        <end position="239"/>
    </location>
</feature>
<sequence length="239" mass="25789">MKRTIIGLISFAVGCLAMASTPDNPDTVAPGAISSYMTPGKATVISQDKLPAAMQKVARANIAQRRAGSGYEPVPEEVFTYGLSYQSRILRDGNSAHNIKVKLAELDGSALARCRYDGFLPNGPTLNGPWTSVVRVFTCSNQIVMLSEWDYVADGGGITIVKEAMNTTVGKFPAQLSRKRSPSGKVMTELAWATDKKYFTLTVWADVPRGQRPEQSDGNAGMDHAVTEGTMIRIANQLS</sequence>
<dbReference type="Proteomes" id="UP000310553">
    <property type="component" value="Chromosome"/>
</dbReference>
<evidence type="ECO:0000313" key="3">
    <source>
        <dbReference type="EMBL" id="QCX50564.1"/>
    </source>
</evidence>
<proteinExistence type="predicted"/>
<accession>A0A0S4TMH6</accession>
<evidence type="ECO:0000256" key="1">
    <source>
        <dbReference type="SAM" id="SignalP"/>
    </source>
</evidence>
<dbReference type="PROSITE" id="PS51257">
    <property type="entry name" value="PROKAR_LIPOPROTEIN"/>
    <property type="match status" value="1"/>
</dbReference>
<evidence type="ECO:0000313" key="4">
    <source>
        <dbReference type="Proteomes" id="UP000310553"/>
    </source>
</evidence>
<keyword evidence="1" id="KW-0732">Signal</keyword>
<evidence type="ECO:0000313" key="2">
    <source>
        <dbReference type="EMBL" id="CUV11290.1"/>
    </source>
</evidence>
<organism evidence="2">
    <name type="scientific">Ralstonia solanacearum</name>
    <name type="common">Pseudomonas solanacearum</name>
    <dbReference type="NCBI Taxonomy" id="305"/>
    <lineage>
        <taxon>Bacteria</taxon>
        <taxon>Pseudomonadati</taxon>
        <taxon>Pseudomonadota</taxon>
        <taxon>Betaproteobacteria</taxon>
        <taxon>Burkholderiales</taxon>
        <taxon>Burkholderiaceae</taxon>
        <taxon>Ralstonia</taxon>
        <taxon>Ralstonia solanacearum species complex</taxon>
    </lineage>
</organism>
<feature type="signal peptide" evidence="1">
    <location>
        <begin position="1"/>
        <end position="19"/>
    </location>
</feature>
<reference evidence="3 4" key="2">
    <citation type="submission" date="2019-04" db="EMBL/GenBank/DDBJ databases">
        <title>Complete Genome of UW386 and Higher Quality Genome of UW700.</title>
        <authorList>
            <person name="Jacobs J."/>
            <person name="Perez A."/>
            <person name="Steidl O."/>
            <person name="Allen C."/>
        </authorList>
    </citation>
    <scope>NUCLEOTIDE SEQUENCE [LARGE SCALE GENOMIC DNA]</scope>
    <source>
        <strain evidence="3 4">UW386</strain>
    </source>
</reference>
<name>A0A0S4TMH6_RALSL</name>
<gene>
    <name evidence="3" type="ORF">E7Z57_16535</name>
    <name evidence="2" type="ORF">RUN39_v1_80027</name>
</gene>
<protein>
    <submittedName>
        <fullName evidence="2">Uncharacterized protein</fullName>
    </submittedName>
</protein>
<dbReference type="EMBL" id="LN899819">
    <property type="protein sequence ID" value="CUV11290.1"/>
    <property type="molecule type" value="Genomic_DNA"/>
</dbReference>
<dbReference type="AlphaFoldDB" id="A0A0S4TMH6"/>